<keyword evidence="5" id="KW-0547">Nucleotide-binding</keyword>
<dbReference type="PROSITE" id="PS00211">
    <property type="entry name" value="ABC_TRANSPORTER_1"/>
    <property type="match status" value="1"/>
</dbReference>
<name>A0A953T2J2_9BURK</name>
<feature type="domain" description="ABC transporter" evidence="10">
    <location>
        <begin position="4"/>
        <end position="237"/>
    </location>
</feature>
<dbReference type="EMBL" id="JAHXRI010000010">
    <property type="protein sequence ID" value="MBZ1351543.1"/>
    <property type="molecule type" value="Genomic_DNA"/>
</dbReference>
<dbReference type="GO" id="GO:0016887">
    <property type="term" value="F:ATP hydrolysis activity"/>
    <property type="evidence" value="ECO:0007669"/>
    <property type="project" value="InterPro"/>
</dbReference>
<sequence length="360" mass="38966">MTNSKALRLALSLRRQSFALEVDLELPARGVTVLFGPSGSGKTTILRCVAGLERAQGLVTIGDTVWQDDAHAKWAPTWQRDLGYVFQEASLFEHLSVQANLVYGIKRTNKPGGEAALKAATTLLGIEHLADRDTTSLSGGERQRVAIARALATQPKILLLDEPLASLDSARRQEILPWLERLHNELSIPVLYVTHAMEELTRLADHVVLLDNGRVKVEGSVSQTLSDSVFASHAGSEAGAVLAGSVAEHDNTYHLTCIDVSGARLWVRQKELAVGTAVRVHIHASDVSLALIEPRDSSIQNKICGVIESINDDAHPASCLVGIRYQDQRLLARVTRKALVTLGLNVGTVVWAQIKSVALA</sequence>
<dbReference type="Gene3D" id="2.40.50.100">
    <property type="match status" value="1"/>
</dbReference>
<keyword evidence="6 12" id="KW-0067">ATP-binding</keyword>
<keyword evidence="3 9" id="KW-0500">Molybdenum</keyword>
<keyword evidence="7" id="KW-1278">Translocase</keyword>
<keyword evidence="8" id="KW-0472">Membrane</keyword>
<dbReference type="InterPro" id="IPR005116">
    <property type="entry name" value="Transp-assoc_OB_typ1"/>
</dbReference>
<keyword evidence="2" id="KW-1003">Cell membrane</keyword>
<keyword evidence="13" id="KW-1185">Reference proteome</keyword>
<evidence type="ECO:0000256" key="5">
    <source>
        <dbReference type="ARBA" id="ARBA00022741"/>
    </source>
</evidence>
<dbReference type="InterPro" id="IPR004606">
    <property type="entry name" value="Mop_domain"/>
</dbReference>
<dbReference type="PROSITE" id="PS50893">
    <property type="entry name" value="ABC_TRANSPORTER_2"/>
    <property type="match status" value="1"/>
</dbReference>
<dbReference type="PANTHER" id="PTHR43514">
    <property type="entry name" value="ABC TRANSPORTER I FAMILY MEMBER 10"/>
    <property type="match status" value="1"/>
</dbReference>
<evidence type="ECO:0000256" key="7">
    <source>
        <dbReference type="ARBA" id="ARBA00022967"/>
    </source>
</evidence>
<dbReference type="Pfam" id="PF00005">
    <property type="entry name" value="ABC_tran"/>
    <property type="match status" value="1"/>
</dbReference>
<dbReference type="InterPro" id="IPR008995">
    <property type="entry name" value="Mo/tungstate-bd_C_term_dom"/>
</dbReference>
<dbReference type="InterPro" id="IPR050334">
    <property type="entry name" value="Molybdenum_import_ModC"/>
</dbReference>
<evidence type="ECO:0000313" key="13">
    <source>
        <dbReference type="Proteomes" id="UP000739565"/>
    </source>
</evidence>
<dbReference type="InterPro" id="IPR017871">
    <property type="entry name" value="ABC_transporter-like_CS"/>
</dbReference>
<dbReference type="GO" id="GO:0005524">
    <property type="term" value="F:ATP binding"/>
    <property type="evidence" value="ECO:0007669"/>
    <property type="project" value="UniProtKB-KW"/>
</dbReference>
<dbReference type="Gene3D" id="3.40.50.300">
    <property type="entry name" value="P-loop containing nucleotide triphosphate hydrolases"/>
    <property type="match status" value="1"/>
</dbReference>
<dbReference type="PANTHER" id="PTHR43514:SF10">
    <property type="entry name" value="MOLYBDENUM IMPORT ATP-BINDING PROTEIN MODC 2"/>
    <property type="match status" value="1"/>
</dbReference>
<dbReference type="InterPro" id="IPR003439">
    <property type="entry name" value="ABC_transporter-like_ATP-bd"/>
</dbReference>
<dbReference type="InterPro" id="IPR003593">
    <property type="entry name" value="AAA+_ATPase"/>
</dbReference>
<feature type="domain" description="Mop" evidence="11">
    <location>
        <begin position="296"/>
        <end position="360"/>
    </location>
</feature>
<evidence type="ECO:0000256" key="4">
    <source>
        <dbReference type="ARBA" id="ARBA00022519"/>
    </source>
</evidence>
<accession>A0A953T2J2</accession>
<evidence type="ECO:0000259" key="11">
    <source>
        <dbReference type="PROSITE" id="PS51866"/>
    </source>
</evidence>
<dbReference type="SUPFAM" id="SSF52540">
    <property type="entry name" value="P-loop containing nucleoside triphosphate hydrolases"/>
    <property type="match status" value="1"/>
</dbReference>
<evidence type="ECO:0000256" key="6">
    <source>
        <dbReference type="ARBA" id="ARBA00022840"/>
    </source>
</evidence>
<dbReference type="Proteomes" id="UP000739565">
    <property type="component" value="Unassembled WGS sequence"/>
</dbReference>
<evidence type="ECO:0000313" key="12">
    <source>
        <dbReference type="EMBL" id="MBZ1351543.1"/>
    </source>
</evidence>
<evidence type="ECO:0000256" key="2">
    <source>
        <dbReference type="ARBA" id="ARBA00022475"/>
    </source>
</evidence>
<dbReference type="InterPro" id="IPR027417">
    <property type="entry name" value="P-loop_NTPase"/>
</dbReference>
<evidence type="ECO:0000256" key="9">
    <source>
        <dbReference type="PROSITE-ProRule" id="PRU01213"/>
    </source>
</evidence>
<organism evidence="12 13">
    <name type="scientific">Zwartia hollandica</name>
    <dbReference type="NCBI Taxonomy" id="324606"/>
    <lineage>
        <taxon>Bacteria</taxon>
        <taxon>Pseudomonadati</taxon>
        <taxon>Pseudomonadota</taxon>
        <taxon>Betaproteobacteria</taxon>
        <taxon>Burkholderiales</taxon>
        <taxon>Alcaligenaceae</taxon>
        <taxon>Zwartia</taxon>
    </lineage>
</organism>
<dbReference type="NCBIfam" id="TIGR02142">
    <property type="entry name" value="modC_ABC"/>
    <property type="match status" value="1"/>
</dbReference>
<dbReference type="GO" id="GO:0016020">
    <property type="term" value="C:membrane"/>
    <property type="evidence" value="ECO:0007669"/>
    <property type="project" value="InterPro"/>
</dbReference>
<dbReference type="SMART" id="SM00382">
    <property type="entry name" value="AAA"/>
    <property type="match status" value="1"/>
</dbReference>
<proteinExistence type="predicted"/>
<dbReference type="PROSITE" id="PS51866">
    <property type="entry name" value="MOP"/>
    <property type="match status" value="1"/>
</dbReference>
<keyword evidence="4" id="KW-0997">Cell inner membrane</keyword>
<evidence type="ECO:0000259" key="10">
    <source>
        <dbReference type="PROSITE" id="PS50893"/>
    </source>
</evidence>
<dbReference type="RefSeq" id="WP_259661939.1">
    <property type="nucleotide sequence ID" value="NZ_JAHXRI010000010.1"/>
</dbReference>
<reference evidence="12" key="1">
    <citation type="submission" date="2021-07" db="EMBL/GenBank/DDBJ databases">
        <title>New genus and species of the family Alcaligenaceae.</title>
        <authorList>
            <person name="Hahn M.W."/>
        </authorList>
    </citation>
    <scope>NUCLEOTIDE SEQUENCE</scope>
    <source>
        <strain evidence="12">LF4-65</strain>
    </source>
</reference>
<evidence type="ECO:0000256" key="1">
    <source>
        <dbReference type="ARBA" id="ARBA00022448"/>
    </source>
</evidence>
<dbReference type="GO" id="GO:0015098">
    <property type="term" value="F:molybdate ion transmembrane transporter activity"/>
    <property type="evidence" value="ECO:0007669"/>
    <property type="project" value="InterPro"/>
</dbReference>
<comment type="caution">
    <text evidence="12">The sequence shown here is derived from an EMBL/GenBank/DDBJ whole genome shotgun (WGS) entry which is preliminary data.</text>
</comment>
<dbReference type="GO" id="GO:0140359">
    <property type="term" value="F:ABC-type transporter activity"/>
    <property type="evidence" value="ECO:0007669"/>
    <property type="project" value="InterPro"/>
</dbReference>
<protein>
    <submittedName>
        <fullName evidence="12">Molybdenum ABC transporter ATP-binding protein</fullName>
    </submittedName>
</protein>
<dbReference type="Pfam" id="PF03459">
    <property type="entry name" value="TOBE"/>
    <property type="match status" value="1"/>
</dbReference>
<gene>
    <name evidence="12" type="primary">modC</name>
    <name evidence="12" type="ORF">KZZ10_12890</name>
</gene>
<dbReference type="SUPFAM" id="SSF50331">
    <property type="entry name" value="MOP-like"/>
    <property type="match status" value="1"/>
</dbReference>
<evidence type="ECO:0000256" key="8">
    <source>
        <dbReference type="ARBA" id="ARBA00023136"/>
    </source>
</evidence>
<dbReference type="AlphaFoldDB" id="A0A953T2J2"/>
<evidence type="ECO:0000256" key="3">
    <source>
        <dbReference type="ARBA" id="ARBA00022505"/>
    </source>
</evidence>
<keyword evidence="1" id="KW-0813">Transport</keyword>
<dbReference type="InterPro" id="IPR011868">
    <property type="entry name" value="ModC_ABC_ATP-bd"/>
</dbReference>